<organism evidence="1 2">
    <name type="scientific">Entomophthora muscae</name>
    <dbReference type="NCBI Taxonomy" id="34485"/>
    <lineage>
        <taxon>Eukaryota</taxon>
        <taxon>Fungi</taxon>
        <taxon>Fungi incertae sedis</taxon>
        <taxon>Zoopagomycota</taxon>
        <taxon>Entomophthoromycotina</taxon>
        <taxon>Entomophthoromycetes</taxon>
        <taxon>Entomophthorales</taxon>
        <taxon>Entomophthoraceae</taxon>
        <taxon>Entomophthora</taxon>
    </lineage>
</organism>
<accession>A0ACC2TWQ0</accession>
<gene>
    <name evidence="1" type="ORF">DSO57_1001178</name>
</gene>
<evidence type="ECO:0000313" key="1">
    <source>
        <dbReference type="EMBL" id="KAJ9078963.1"/>
    </source>
</evidence>
<proteinExistence type="predicted"/>
<protein>
    <submittedName>
        <fullName evidence="1">Uncharacterized protein</fullName>
    </submittedName>
</protein>
<dbReference type="EMBL" id="QTSX02002132">
    <property type="protein sequence ID" value="KAJ9078963.1"/>
    <property type="molecule type" value="Genomic_DNA"/>
</dbReference>
<sequence>MKRANKNLKMKSFTTLVIAASQAHAWGIIKAPAVETQSAILVGKPSKYKGAIFSSDPSATPSLKQPFIDFLDGQEASSDLLSIDYYFNKGIAYGIRADKHSVVRVEEDKKEDNYISVPDEVEIRDLAVARNGTVYFVAFNTAETKSYIYKREEKENKLFKEIPGVLWSIALGEDESSFFAIRTERMPQVGKRCMTDTVKMSENTISYLFSKRIMKYVNNQFKVRASPEGNVVTFWGYSSLEVYNIHTRNANTIKADKTIKAFVIFNNEAYIAVPCTSNGEAKVCFGKQSLANLSPARQQN</sequence>
<name>A0ACC2TWQ0_9FUNG</name>
<reference evidence="1" key="1">
    <citation type="submission" date="2022-04" db="EMBL/GenBank/DDBJ databases">
        <title>Genome of the entomopathogenic fungus Entomophthora muscae.</title>
        <authorList>
            <person name="Elya C."/>
            <person name="Lovett B.R."/>
            <person name="Lee E."/>
            <person name="Macias A.M."/>
            <person name="Hajek A.E."/>
            <person name="De Bivort B.L."/>
            <person name="Kasson M.T."/>
            <person name="De Fine Licht H.H."/>
            <person name="Stajich J.E."/>
        </authorList>
    </citation>
    <scope>NUCLEOTIDE SEQUENCE</scope>
    <source>
        <strain evidence="1">Berkeley</strain>
    </source>
</reference>
<keyword evidence="2" id="KW-1185">Reference proteome</keyword>
<comment type="caution">
    <text evidence="1">The sequence shown here is derived from an EMBL/GenBank/DDBJ whole genome shotgun (WGS) entry which is preliminary data.</text>
</comment>
<dbReference type="Proteomes" id="UP001165960">
    <property type="component" value="Unassembled WGS sequence"/>
</dbReference>
<evidence type="ECO:0000313" key="2">
    <source>
        <dbReference type="Proteomes" id="UP001165960"/>
    </source>
</evidence>